<dbReference type="InterPro" id="IPR055247">
    <property type="entry name" value="InsJ-like_HTH"/>
</dbReference>
<dbReference type="Proteomes" id="UP000663452">
    <property type="component" value="Chromosome"/>
</dbReference>
<feature type="region of interest" description="Disordered" evidence="1">
    <location>
        <begin position="47"/>
        <end position="67"/>
    </location>
</feature>
<organism evidence="3 4">
    <name type="scientific">Paenibacillus tianjinensis</name>
    <dbReference type="NCBI Taxonomy" id="2810347"/>
    <lineage>
        <taxon>Bacteria</taxon>
        <taxon>Bacillati</taxon>
        <taxon>Bacillota</taxon>
        <taxon>Bacilli</taxon>
        <taxon>Bacillales</taxon>
        <taxon>Paenibacillaceae</taxon>
        <taxon>Paenibacillus</taxon>
    </lineage>
</organism>
<protein>
    <submittedName>
        <fullName evidence="3">Helix-turn-helix domain-containing protein</fullName>
    </submittedName>
</protein>
<sequence>MNAKTKYHILMQGTTSKNVSETCKAFGISRTIYYKWQNAYKKHGMDGLAEKEKNRSCQTKWTSARKG</sequence>
<name>A0ABX7LE16_9BACL</name>
<evidence type="ECO:0000259" key="2">
    <source>
        <dbReference type="Pfam" id="PF13518"/>
    </source>
</evidence>
<evidence type="ECO:0000256" key="1">
    <source>
        <dbReference type="SAM" id="MobiDB-lite"/>
    </source>
</evidence>
<reference evidence="3 4" key="1">
    <citation type="submission" date="2021-02" db="EMBL/GenBank/DDBJ databases">
        <title>Paenibacillus tianjinensis sp. nov.</title>
        <authorList>
            <person name="Liu H."/>
        </authorList>
    </citation>
    <scope>NUCLEOTIDE SEQUENCE [LARGE SCALE GENOMIC DNA]</scope>
    <source>
        <strain evidence="3 4">TB2019</strain>
    </source>
</reference>
<dbReference type="InterPro" id="IPR036388">
    <property type="entry name" value="WH-like_DNA-bd_sf"/>
</dbReference>
<dbReference type="InterPro" id="IPR010921">
    <property type="entry name" value="Trp_repressor/repl_initiator"/>
</dbReference>
<evidence type="ECO:0000313" key="3">
    <source>
        <dbReference type="EMBL" id="QSF46374.1"/>
    </source>
</evidence>
<keyword evidence="4" id="KW-1185">Reference proteome</keyword>
<dbReference type="Pfam" id="PF13518">
    <property type="entry name" value="HTH_28"/>
    <property type="match status" value="1"/>
</dbReference>
<proteinExistence type="predicted"/>
<accession>A0ABX7LE16</accession>
<dbReference type="Gene3D" id="1.10.10.10">
    <property type="entry name" value="Winged helix-like DNA-binding domain superfamily/Winged helix DNA-binding domain"/>
    <property type="match status" value="1"/>
</dbReference>
<gene>
    <name evidence="3" type="ORF">JRJ22_07245</name>
</gene>
<feature type="compositionally biased region" description="Polar residues" evidence="1">
    <location>
        <begin position="56"/>
        <end position="67"/>
    </location>
</feature>
<evidence type="ECO:0000313" key="4">
    <source>
        <dbReference type="Proteomes" id="UP000663452"/>
    </source>
</evidence>
<feature type="domain" description="Insertion element IS150 protein InsJ-like helix-turn-helix" evidence="2">
    <location>
        <begin position="17"/>
        <end position="51"/>
    </location>
</feature>
<dbReference type="SUPFAM" id="SSF48295">
    <property type="entry name" value="TrpR-like"/>
    <property type="match status" value="1"/>
</dbReference>
<dbReference type="EMBL" id="CP070969">
    <property type="protein sequence ID" value="QSF46374.1"/>
    <property type="molecule type" value="Genomic_DNA"/>
</dbReference>